<dbReference type="PROSITE" id="PS51746">
    <property type="entry name" value="PPM_2"/>
    <property type="match status" value="1"/>
</dbReference>
<accession>A0A6G0YI15</accession>
<evidence type="ECO:0000313" key="12">
    <source>
        <dbReference type="Proteomes" id="UP000478052"/>
    </source>
</evidence>
<dbReference type="InterPro" id="IPR015655">
    <property type="entry name" value="PP2C"/>
</dbReference>
<organism evidence="11 12">
    <name type="scientific">Aphis craccivora</name>
    <name type="common">Cowpea aphid</name>
    <dbReference type="NCBI Taxonomy" id="307492"/>
    <lineage>
        <taxon>Eukaryota</taxon>
        <taxon>Metazoa</taxon>
        <taxon>Ecdysozoa</taxon>
        <taxon>Arthropoda</taxon>
        <taxon>Hexapoda</taxon>
        <taxon>Insecta</taxon>
        <taxon>Pterygota</taxon>
        <taxon>Neoptera</taxon>
        <taxon>Paraneoptera</taxon>
        <taxon>Hemiptera</taxon>
        <taxon>Sternorrhyncha</taxon>
        <taxon>Aphidomorpha</taxon>
        <taxon>Aphidoidea</taxon>
        <taxon>Aphididae</taxon>
        <taxon>Aphidini</taxon>
        <taxon>Aphis</taxon>
        <taxon>Aphis</taxon>
    </lineage>
</organism>
<reference evidence="11 12" key="1">
    <citation type="submission" date="2019-08" db="EMBL/GenBank/DDBJ databases">
        <title>Whole genome of Aphis craccivora.</title>
        <authorList>
            <person name="Voronova N.V."/>
            <person name="Shulinski R.S."/>
            <person name="Bandarenka Y.V."/>
            <person name="Zhorov D.G."/>
            <person name="Warner D."/>
        </authorList>
    </citation>
    <scope>NUCLEOTIDE SEQUENCE [LARGE SCALE GENOMIC DNA]</scope>
    <source>
        <strain evidence="11">180601</strain>
        <tissue evidence="11">Whole Body</tissue>
    </source>
</reference>
<evidence type="ECO:0000259" key="10">
    <source>
        <dbReference type="PROSITE" id="PS51746"/>
    </source>
</evidence>
<evidence type="ECO:0000256" key="6">
    <source>
        <dbReference type="ARBA" id="ARBA00022842"/>
    </source>
</evidence>
<name>A0A6G0YI15_APHCR</name>
<comment type="cofactor">
    <cofactor evidence="1">
        <name>Mn(2+)</name>
        <dbReference type="ChEBI" id="CHEBI:29035"/>
    </cofactor>
</comment>
<evidence type="ECO:0000256" key="9">
    <source>
        <dbReference type="RuleBase" id="RU003465"/>
    </source>
</evidence>
<comment type="similarity">
    <text evidence="2 9">Belongs to the PP2C family.</text>
</comment>
<keyword evidence="5 9" id="KW-0378">Hydrolase</keyword>
<dbReference type="EMBL" id="VUJU01003947">
    <property type="protein sequence ID" value="KAF0756062.1"/>
    <property type="molecule type" value="Genomic_DNA"/>
</dbReference>
<dbReference type="CDD" id="cd00143">
    <property type="entry name" value="PP2Cc"/>
    <property type="match status" value="1"/>
</dbReference>
<dbReference type="GO" id="GO:0004722">
    <property type="term" value="F:protein serine/threonine phosphatase activity"/>
    <property type="evidence" value="ECO:0007669"/>
    <property type="project" value="UniProtKB-EC"/>
</dbReference>
<dbReference type="SUPFAM" id="SSF81606">
    <property type="entry name" value="PP2C-like"/>
    <property type="match status" value="1"/>
</dbReference>
<keyword evidence="4" id="KW-0479">Metal-binding</keyword>
<comment type="caution">
    <text evidence="11">The sequence shown here is derived from an EMBL/GenBank/DDBJ whole genome shotgun (WGS) entry which is preliminary data.</text>
</comment>
<evidence type="ECO:0000313" key="11">
    <source>
        <dbReference type="EMBL" id="KAF0756062.1"/>
    </source>
</evidence>
<protein>
    <recommendedName>
        <fullName evidence="3">protein-serine/threonine phosphatase</fullName>
        <ecNumber evidence="3">3.1.3.16</ecNumber>
    </recommendedName>
</protein>
<evidence type="ECO:0000256" key="7">
    <source>
        <dbReference type="ARBA" id="ARBA00022912"/>
    </source>
</evidence>
<dbReference type="Pfam" id="PF00481">
    <property type="entry name" value="PP2C"/>
    <property type="match status" value="2"/>
</dbReference>
<feature type="domain" description="PPM-type phosphatase" evidence="10">
    <location>
        <begin position="23"/>
        <end position="329"/>
    </location>
</feature>
<evidence type="ECO:0000256" key="3">
    <source>
        <dbReference type="ARBA" id="ARBA00013081"/>
    </source>
</evidence>
<evidence type="ECO:0000256" key="2">
    <source>
        <dbReference type="ARBA" id="ARBA00006702"/>
    </source>
</evidence>
<dbReference type="PANTHER" id="PTHR13832:SF803">
    <property type="entry name" value="PROTEIN PHOSPHATASE 1G"/>
    <property type="match status" value="1"/>
</dbReference>
<dbReference type="SMART" id="SM00332">
    <property type="entry name" value="PP2Cc"/>
    <property type="match status" value="1"/>
</dbReference>
<gene>
    <name evidence="11" type="ORF">FWK35_00024139</name>
</gene>
<dbReference type="InterPro" id="IPR000222">
    <property type="entry name" value="PP2C_BS"/>
</dbReference>
<evidence type="ECO:0000256" key="5">
    <source>
        <dbReference type="ARBA" id="ARBA00022801"/>
    </source>
</evidence>
<keyword evidence="8" id="KW-0464">Manganese</keyword>
<dbReference type="PROSITE" id="PS01032">
    <property type="entry name" value="PPM_1"/>
    <property type="match status" value="1"/>
</dbReference>
<dbReference type="EC" id="3.1.3.16" evidence="3"/>
<keyword evidence="7 9" id="KW-0904">Protein phosphatase</keyword>
<keyword evidence="12" id="KW-1185">Reference proteome</keyword>
<sequence>MGSYLNKPKTDKESEDMENELLMCGVSSMQGWREKQEDAHICLVDFDDDMSLFGVFDGHGGAEVAQYAVEMLPSLIKNELFEKGDYEKALVKAFMDFDDSLIDPPVLKRLRTLRLKNGKTEESGEKIVTWILNFFDNGDVDEKKLVETELAGKDSGCTAVVALLVKNKLYVANAGDSRCVVSIDGKAHAMSKDHKPRDKSELKRILAAGGRVSSDGRINHGLNMSRALGDHMYKTNSLFPNTKQMITALPDVQTIDLKPENGDFIVLACDGIWNSLCSQKAVDFILNRIHCPDIKLSSICEELFEVCLAPDTPNAGVGCDNMTCIIVKFKHHQKRSLTDGTEDESDLIIECKKPKLDVIAPESVE</sequence>
<evidence type="ECO:0000256" key="8">
    <source>
        <dbReference type="ARBA" id="ARBA00023211"/>
    </source>
</evidence>
<dbReference type="OrthoDB" id="10264738at2759"/>
<dbReference type="InterPro" id="IPR036457">
    <property type="entry name" value="PPM-type-like_dom_sf"/>
</dbReference>
<dbReference type="SMART" id="SM00331">
    <property type="entry name" value="PP2C_SIG"/>
    <property type="match status" value="1"/>
</dbReference>
<dbReference type="Gene3D" id="3.60.40.10">
    <property type="entry name" value="PPM-type phosphatase domain"/>
    <property type="match status" value="1"/>
</dbReference>
<dbReference type="AlphaFoldDB" id="A0A6G0YI15"/>
<keyword evidence="6" id="KW-0460">Magnesium</keyword>
<dbReference type="PANTHER" id="PTHR13832">
    <property type="entry name" value="PROTEIN PHOSPHATASE 2C"/>
    <property type="match status" value="1"/>
</dbReference>
<dbReference type="GO" id="GO:0046872">
    <property type="term" value="F:metal ion binding"/>
    <property type="evidence" value="ECO:0007669"/>
    <property type="project" value="UniProtKB-KW"/>
</dbReference>
<dbReference type="Proteomes" id="UP000478052">
    <property type="component" value="Unassembled WGS sequence"/>
</dbReference>
<evidence type="ECO:0000256" key="1">
    <source>
        <dbReference type="ARBA" id="ARBA00001936"/>
    </source>
</evidence>
<proteinExistence type="inferred from homology"/>
<dbReference type="InterPro" id="IPR001932">
    <property type="entry name" value="PPM-type_phosphatase-like_dom"/>
</dbReference>
<evidence type="ECO:0000256" key="4">
    <source>
        <dbReference type="ARBA" id="ARBA00022723"/>
    </source>
</evidence>